<dbReference type="InterPro" id="IPR011990">
    <property type="entry name" value="TPR-like_helical_dom_sf"/>
</dbReference>
<protein>
    <submittedName>
        <fullName evidence="6">Tetratricopeptide repeat protein</fullName>
    </submittedName>
</protein>
<evidence type="ECO:0000256" key="2">
    <source>
        <dbReference type="ARBA" id="ARBA00022803"/>
    </source>
</evidence>
<dbReference type="CDD" id="cd00592">
    <property type="entry name" value="HTH_MerR-like"/>
    <property type="match status" value="1"/>
</dbReference>
<accession>A0A956NEN9</accession>
<feature type="compositionally biased region" description="Low complexity" evidence="4">
    <location>
        <begin position="229"/>
        <end position="244"/>
    </location>
</feature>
<dbReference type="InterPro" id="IPR019734">
    <property type="entry name" value="TPR_rpt"/>
</dbReference>
<gene>
    <name evidence="6" type="ORF">KDA27_16505</name>
</gene>
<dbReference type="InterPro" id="IPR036420">
    <property type="entry name" value="BRCT_dom_sf"/>
</dbReference>
<comment type="caution">
    <text evidence="6">The sequence shown here is derived from an EMBL/GenBank/DDBJ whole genome shotgun (WGS) entry which is preliminary data.</text>
</comment>
<evidence type="ECO:0000259" key="5">
    <source>
        <dbReference type="PROSITE" id="PS50172"/>
    </source>
</evidence>
<feature type="compositionally biased region" description="Low complexity" evidence="4">
    <location>
        <begin position="283"/>
        <end position="296"/>
    </location>
</feature>
<evidence type="ECO:0000313" key="6">
    <source>
        <dbReference type="EMBL" id="MCA9757407.1"/>
    </source>
</evidence>
<evidence type="ECO:0000313" key="7">
    <source>
        <dbReference type="Proteomes" id="UP000739538"/>
    </source>
</evidence>
<dbReference type="GO" id="GO:0003677">
    <property type="term" value="F:DNA binding"/>
    <property type="evidence" value="ECO:0007669"/>
    <property type="project" value="InterPro"/>
</dbReference>
<name>A0A956NEN9_UNCEI</name>
<dbReference type="SUPFAM" id="SSF46955">
    <property type="entry name" value="Putative DNA-binding domain"/>
    <property type="match status" value="1"/>
</dbReference>
<feature type="region of interest" description="Disordered" evidence="4">
    <location>
        <begin position="214"/>
        <end position="333"/>
    </location>
</feature>
<dbReference type="PROSITE" id="PS50293">
    <property type="entry name" value="TPR_REGION"/>
    <property type="match status" value="2"/>
</dbReference>
<dbReference type="GO" id="GO:0006355">
    <property type="term" value="P:regulation of DNA-templated transcription"/>
    <property type="evidence" value="ECO:0007669"/>
    <property type="project" value="InterPro"/>
</dbReference>
<evidence type="ECO:0000256" key="4">
    <source>
        <dbReference type="SAM" id="MobiDB-lite"/>
    </source>
</evidence>
<dbReference type="InterPro" id="IPR051685">
    <property type="entry name" value="Ycf3/AcsC/BcsC/TPR_MFPF"/>
</dbReference>
<dbReference type="Gene3D" id="1.10.1660.10">
    <property type="match status" value="1"/>
</dbReference>
<evidence type="ECO:0000256" key="3">
    <source>
        <dbReference type="PROSITE-ProRule" id="PRU00339"/>
    </source>
</evidence>
<dbReference type="Pfam" id="PF13414">
    <property type="entry name" value="TPR_11"/>
    <property type="match status" value="1"/>
</dbReference>
<feature type="domain" description="BRCT" evidence="5">
    <location>
        <begin position="6"/>
        <end position="102"/>
    </location>
</feature>
<dbReference type="Proteomes" id="UP000739538">
    <property type="component" value="Unassembled WGS sequence"/>
</dbReference>
<dbReference type="PROSITE" id="PS50005">
    <property type="entry name" value="TPR"/>
    <property type="match status" value="3"/>
</dbReference>
<dbReference type="AlphaFoldDB" id="A0A956NEN9"/>
<dbReference type="CDD" id="cd17748">
    <property type="entry name" value="BRCT_DNA_ligase_like"/>
    <property type="match status" value="1"/>
</dbReference>
<dbReference type="Pfam" id="PF13432">
    <property type="entry name" value="TPR_16"/>
    <property type="match status" value="1"/>
</dbReference>
<dbReference type="InterPro" id="IPR009061">
    <property type="entry name" value="DNA-bd_dom_put_sf"/>
</dbReference>
<dbReference type="Gene3D" id="1.25.40.10">
    <property type="entry name" value="Tetratricopeptide repeat domain"/>
    <property type="match status" value="2"/>
</dbReference>
<dbReference type="Gene3D" id="3.40.50.10190">
    <property type="entry name" value="BRCT domain"/>
    <property type="match status" value="1"/>
</dbReference>
<reference evidence="6" key="2">
    <citation type="journal article" date="2021" name="Microbiome">
        <title>Successional dynamics and alternative stable states in a saline activated sludge microbial community over 9 years.</title>
        <authorList>
            <person name="Wang Y."/>
            <person name="Ye J."/>
            <person name="Ju F."/>
            <person name="Liu L."/>
            <person name="Boyd J.A."/>
            <person name="Deng Y."/>
            <person name="Parks D.H."/>
            <person name="Jiang X."/>
            <person name="Yin X."/>
            <person name="Woodcroft B.J."/>
            <person name="Tyson G.W."/>
            <person name="Hugenholtz P."/>
            <person name="Polz M.F."/>
            <person name="Zhang T."/>
        </authorList>
    </citation>
    <scope>NUCLEOTIDE SEQUENCE</scope>
    <source>
        <strain evidence="6">HKST-UBA02</strain>
    </source>
</reference>
<dbReference type="InterPro" id="IPR001357">
    <property type="entry name" value="BRCT_dom"/>
</dbReference>
<dbReference type="Pfam" id="PF13411">
    <property type="entry name" value="MerR_1"/>
    <property type="match status" value="1"/>
</dbReference>
<reference evidence="6" key="1">
    <citation type="submission" date="2020-04" db="EMBL/GenBank/DDBJ databases">
        <authorList>
            <person name="Zhang T."/>
        </authorList>
    </citation>
    <scope>NUCLEOTIDE SEQUENCE</scope>
    <source>
        <strain evidence="6">HKST-UBA02</strain>
    </source>
</reference>
<dbReference type="SUPFAM" id="SSF48452">
    <property type="entry name" value="TPR-like"/>
    <property type="match status" value="1"/>
</dbReference>
<proteinExistence type="predicted"/>
<organism evidence="6 7">
    <name type="scientific">Eiseniibacteriota bacterium</name>
    <dbReference type="NCBI Taxonomy" id="2212470"/>
    <lineage>
        <taxon>Bacteria</taxon>
        <taxon>Candidatus Eiseniibacteriota</taxon>
    </lineage>
</organism>
<keyword evidence="1" id="KW-0677">Repeat</keyword>
<dbReference type="EMBL" id="JAGQHS010000097">
    <property type="protein sequence ID" value="MCA9757407.1"/>
    <property type="molecule type" value="Genomic_DNA"/>
</dbReference>
<dbReference type="SMART" id="SM00028">
    <property type="entry name" value="TPR"/>
    <property type="match status" value="4"/>
</dbReference>
<dbReference type="PROSITE" id="PS50172">
    <property type="entry name" value="BRCT"/>
    <property type="match status" value="1"/>
</dbReference>
<dbReference type="Pfam" id="PF00533">
    <property type="entry name" value="BRCT"/>
    <property type="match status" value="1"/>
</dbReference>
<feature type="repeat" description="TPR" evidence="3">
    <location>
        <begin position="364"/>
        <end position="397"/>
    </location>
</feature>
<dbReference type="PANTHER" id="PTHR44943">
    <property type="entry name" value="CELLULOSE SYNTHASE OPERON PROTEIN C"/>
    <property type="match status" value="1"/>
</dbReference>
<keyword evidence="2 3" id="KW-0802">TPR repeat</keyword>
<feature type="repeat" description="TPR" evidence="3">
    <location>
        <begin position="398"/>
        <end position="431"/>
    </location>
</feature>
<dbReference type="InterPro" id="IPR000551">
    <property type="entry name" value="MerR-type_HTH_dom"/>
</dbReference>
<feature type="repeat" description="TPR" evidence="3">
    <location>
        <begin position="330"/>
        <end position="363"/>
    </location>
</feature>
<sequence length="480" mass="51983">MSSSSTKEGTLQGRRVAISGRLSSMKREQALSFLEMVGASFDRTPNEETNYLVVGEGVSTLNDEGHPTVGLRAAQELRAAGVDIQIVSETEFLALLGLGELLRLFTSQQLSRILGVPRRELDSWVRRGLIRPIKIVNRLHYFDFAQVVSAKRLQDLIGSGVPLARIRSSLEEMQTWLPGTGKSLVQLGILEQDGRLVVRLPDGAIAEATGQLQIPLGGTGIPDGSYGRSTDASAALSDSDGPSSEGKGPVPEGDVPSQDHGSSPELVGSPGAFASRNAEDTPAGDAAPSDAAPGKASGDRAASIVQFPEAPWRRREEDETPSDGARSPEAESWFEQATELEETGKLEEAASAYQKALAVDGPAADVSFNLGNVLYSLGRKNEAIQRFLQSVEIDPGYIEAWNNLATAYFETNRPEEAVRSLRKALAVDPTYADAHYNLGEVLHFLGRDDDARAHWAAYLRQDPSSDWAEHVRQRLRELNR</sequence>
<dbReference type="PANTHER" id="PTHR44943:SF8">
    <property type="entry name" value="TPR REPEAT-CONTAINING PROTEIN MJ0263"/>
    <property type="match status" value="1"/>
</dbReference>
<dbReference type="SUPFAM" id="SSF52113">
    <property type="entry name" value="BRCT domain"/>
    <property type="match status" value="1"/>
</dbReference>
<evidence type="ECO:0000256" key="1">
    <source>
        <dbReference type="ARBA" id="ARBA00022737"/>
    </source>
</evidence>